<evidence type="ECO:0000256" key="1">
    <source>
        <dbReference type="SAM" id="MobiDB-lite"/>
    </source>
</evidence>
<organism evidence="2 3">
    <name type="scientific">Adineta ricciae</name>
    <name type="common">Rotifer</name>
    <dbReference type="NCBI Taxonomy" id="249248"/>
    <lineage>
        <taxon>Eukaryota</taxon>
        <taxon>Metazoa</taxon>
        <taxon>Spiralia</taxon>
        <taxon>Gnathifera</taxon>
        <taxon>Rotifera</taxon>
        <taxon>Eurotatoria</taxon>
        <taxon>Bdelloidea</taxon>
        <taxon>Adinetida</taxon>
        <taxon>Adinetidae</taxon>
        <taxon>Adineta</taxon>
    </lineage>
</organism>
<keyword evidence="3" id="KW-1185">Reference proteome</keyword>
<feature type="non-terminal residue" evidence="2">
    <location>
        <position position="123"/>
    </location>
</feature>
<accession>A0A816EH95</accession>
<sequence length="123" mass="13981">MATVIEKTRNSDEKIPRSSSVDSAIDDGEDSPDEIFECDEESLDELHEDNQTNGPCKALTPRLIRYGSKRIPIIQFSPKVVYGRCPEARKIGEKHALTFKFLKNDTKLIRNILEGHGFREVHP</sequence>
<proteinExistence type="predicted"/>
<comment type="caution">
    <text evidence="2">The sequence shown here is derived from an EMBL/GenBank/DDBJ whole genome shotgun (WGS) entry which is preliminary data.</text>
</comment>
<feature type="compositionally biased region" description="Basic and acidic residues" evidence="1">
    <location>
        <begin position="1"/>
        <end position="16"/>
    </location>
</feature>
<feature type="region of interest" description="Disordered" evidence="1">
    <location>
        <begin position="1"/>
        <end position="34"/>
    </location>
</feature>
<evidence type="ECO:0000313" key="2">
    <source>
        <dbReference type="EMBL" id="CAF1646687.1"/>
    </source>
</evidence>
<reference evidence="2" key="1">
    <citation type="submission" date="2021-02" db="EMBL/GenBank/DDBJ databases">
        <authorList>
            <person name="Nowell W R."/>
        </authorList>
    </citation>
    <scope>NUCLEOTIDE SEQUENCE</scope>
</reference>
<feature type="compositionally biased region" description="Acidic residues" evidence="1">
    <location>
        <begin position="24"/>
        <end position="34"/>
    </location>
</feature>
<gene>
    <name evidence="2" type="ORF">XAT740_LOCUS54243</name>
</gene>
<protein>
    <submittedName>
        <fullName evidence="2">Uncharacterized protein</fullName>
    </submittedName>
</protein>
<dbReference type="EMBL" id="CAJNOR010009643">
    <property type="protein sequence ID" value="CAF1646687.1"/>
    <property type="molecule type" value="Genomic_DNA"/>
</dbReference>
<name>A0A816EH95_ADIRI</name>
<dbReference type="Proteomes" id="UP000663828">
    <property type="component" value="Unassembled WGS sequence"/>
</dbReference>
<dbReference type="AlphaFoldDB" id="A0A816EH95"/>
<evidence type="ECO:0000313" key="3">
    <source>
        <dbReference type="Proteomes" id="UP000663828"/>
    </source>
</evidence>